<dbReference type="GO" id="GO:0005544">
    <property type="term" value="F:calcium-dependent phospholipid binding"/>
    <property type="evidence" value="ECO:0007669"/>
    <property type="project" value="UniProtKB-KW"/>
</dbReference>
<dbReference type="GO" id="GO:0005737">
    <property type="term" value="C:cytoplasm"/>
    <property type="evidence" value="ECO:0007669"/>
    <property type="project" value="TreeGrafter"/>
</dbReference>
<dbReference type="InParanoid" id="A0A2G5D6M3"/>
<dbReference type="GO" id="GO:0005886">
    <property type="term" value="C:plasma membrane"/>
    <property type="evidence" value="ECO:0007669"/>
    <property type="project" value="TreeGrafter"/>
</dbReference>
<accession>A0A2G5D6M3</accession>
<dbReference type="GO" id="GO:0009408">
    <property type="term" value="P:response to heat"/>
    <property type="evidence" value="ECO:0007669"/>
    <property type="project" value="TreeGrafter"/>
</dbReference>
<dbReference type="PANTHER" id="PTHR10502">
    <property type="entry name" value="ANNEXIN"/>
    <property type="match status" value="1"/>
</dbReference>
<name>A0A2G5D6M3_AQUCA</name>
<dbReference type="Pfam" id="PF00191">
    <property type="entry name" value="Annexin"/>
    <property type="match status" value="2"/>
</dbReference>
<proteinExistence type="predicted"/>
<keyword evidence="2" id="KW-0677">Repeat</keyword>
<evidence type="ECO:0000256" key="5">
    <source>
        <dbReference type="ARBA" id="ARBA00023302"/>
    </source>
</evidence>
<dbReference type="AlphaFoldDB" id="A0A2G5D6M3"/>
<dbReference type="PRINTS" id="PR01814">
    <property type="entry name" value="ANNEXINPLANT"/>
</dbReference>
<keyword evidence="1 6" id="KW-0479">Metal-binding</keyword>
<dbReference type="GO" id="GO:0001786">
    <property type="term" value="F:phosphatidylserine binding"/>
    <property type="evidence" value="ECO:0007669"/>
    <property type="project" value="TreeGrafter"/>
</dbReference>
<dbReference type="SUPFAM" id="SSF47874">
    <property type="entry name" value="Annexin"/>
    <property type="match status" value="1"/>
</dbReference>
<protein>
    <recommendedName>
        <fullName evidence="9">Annexin</fullName>
    </recommendedName>
</protein>
<keyword evidence="8" id="KW-1185">Reference proteome</keyword>
<dbReference type="STRING" id="218851.A0A2G5D6M3"/>
<sequence>MVPLRKVSKKYESDCQCLHGFISGVDAINQPKILKILTSRSFEEIKIIRQLYGAIYSQNLLHLLRNTRRNNALSRAAYLRMSEPYERDAEIVRDVLSGARVDLNTLIEIICTRSSLELQSIKQAYRSQYNSDIEQDVSLKVHGGFKEILFAVLKSSRNYGSRVDMSMAMCDAKTLYEAMESGKSIDQKTIISLMSQRSSDQFKSILDSYKELYGKELSKSLKRNRCGQFGKDLRVVVRCVQHPEN</sequence>
<dbReference type="PANTHER" id="PTHR10502:SF207">
    <property type="entry name" value="OS09G0368850 PROTEIN"/>
    <property type="match status" value="1"/>
</dbReference>
<feature type="binding site" evidence="6">
    <location>
        <position position="24"/>
    </location>
    <ligand>
        <name>Ca(2+)</name>
        <dbReference type="ChEBI" id="CHEBI:29108"/>
        <label>1</label>
    </ligand>
</feature>
<keyword evidence="5" id="KW-0111">Calcium/phospholipid-binding</keyword>
<dbReference type="Gene3D" id="1.10.220.10">
    <property type="entry name" value="Annexin"/>
    <property type="match status" value="3"/>
</dbReference>
<dbReference type="InterPro" id="IPR001464">
    <property type="entry name" value="Annexin"/>
</dbReference>
<dbReference type="Proteomes" id="UP000230069">
    <property type="component" value="Unassembled WGS sequence"/>
</dbReference>
<dbReference type="PRINTS" id="PR00196">
    <property type="entry name" value="ANNEXIN"/>
</dbReference>
<keyword evidence="3 6" id="KW-0106">Calcium</keyword>
<keyword evidence="4" id="KW-0041">Annexin</keyword>
<evidence type="ECO:0000313" key="7">
    <source>
        <dbReference type="EMBL" id="PIA39163.1"/>
    </source>
</evidence>
<evidence type="ECO:0000256" key="4">
    <source>
        <dbReference type="ARBA" id="ARBA00023216"/>
    </source>
</evidence>
<dbReference type="PROSITE" id="PS51897">
    <property type="entry name" value="ANNEXIN_2"/>
    <property type="match status" value="2"/>
</dbReference>
<evidence type="ECO:0000256" key="2">
    <source>
        <dbReference type="ARBA" id="ARBA00022737"/>
    </source>
</evidence>
<dbReference type="SMART" id="SM00335">
    <property type="entry name" value="ANX"/>
    <property type="match status" value="2"/>
</dbReference>
<dbReference type="GO" id="GO:0005509">
    <property type="term" value="F:calcium ion binding"/>
    <property type="evidence" value="ECO:0007669"/>
    <property type="project" value="InterPro"/>
</dbReference>
<dbReference type="OrthoDB" id="37886at2759"/>
<evidence type="ECO:0008006" key="9">
    <source>
        <dbReference type="Google" id="ProtNLM"/>
    </source>
</evidence>
<dbReference type="InterPro" id="IPR009118">
    <property type="entry name" value="AnnexinD_plant"/>
</dbReference>
<dbReference type="GO" id="GO:0009409">
    <property type="term" value="P:response to cold"/>
    <property type="evidence" value="ECO:0007669"/>
    <property type="project" value="TreeGrafter"/>
</dbReference>
<dbReference type="GO" id="GO:0009414">
    <property type="term" value="P:response to water deprivation"/>
    <property type="evidence" value="ECO:0007669"/>
    <property type="project" value="TreeGrafter"/>
</dbReference>
<evidence type="ECO:0000256" key="1">
    <source>
        <dbReference type="ARBA" id="ARBA00022723"/>
    </source>
</evidence>
<evidence type="ECO:0000256" key="3">
    <source>
        <dbReference type="ARBA" id="ARBA00022837"/>
    </source>
</evidence>
<reference evidence="7 8" key="1">
    <citation type="submission" date="2017-09" db="EMBL/GenBank/DDBJ databases">
        <title>WGS assembly of Aquilegia coerulea Goldsmith.</title>
        <authorList>
            <person name="Hodges S."/>
            <person name="Kramer E."/>
            <person name="Nordborg M."/>
            <person name="Tomkins J."/>
            <person name="Borevitz J."/>
            <person name="Derieg N."/>
            <person name="Yan J."/>
            <person name="Mihaltcheva S."/>
            <person name="Hayes R.D."/>
            <person name="Rokhsar D."/>
        </authorList>
    </citation>
    <scope>NUCLEOTIDE SEQUENCE [LARGE SCALE GENOMIC DNA]</scope>
    <source>
        <strain evidence="8">cv. Goldsmith</strain>
    </source>
</reference>
<dbReference type="GO" id="GO:0009651">
    <property type="term" value="P:response to salt stress"/>
    <property type="evidence" value="ECO:0007669"/>
    <property type="project" value="TreeGrafter"/>
</dbReference>
<organism evidence="7 8">
    <name type="scientific">Aquilegia coerulea</name>
    <name type="common">Rocky mountain columbine</name>
    <dbReference type="NCBI Taxonomy" id="218851"/>
    <lineage>
        <taxon>Eukaryota</taxon>
        <taxon>Viridiplantae</taxon>
        <taxon>Streptophyta</taxon>
        <taxon>Embryophyta</taxon>
        <taxon>Tracheophyta</taxon>
        <taxon>Spermatophyta</taxon>
        <taxon>Magnoliopsida</taxon>
        <taxon>Ranunculales</taxon>
        <taxon>Ranunculaceae</taxon>
        <taxon>Thalictroideae</taxon>
        <taxon>Aquilegia</taxon>
    </lineage>
</organism>
<evidence type="ECO:0000256" key="6">
    <source>
        <dbReference type="PIRSR" id="PIRSR609118-1"/>
    </source>
</evidence>
<gene>
    <name evidence="7" type="ORF">AQUCO_02700382v1</name>
</gene>
<evidence type="ECO:0000313" key="8">
    <source>
        <dbReference type="Proteomes" id="UP000230069"/>
    </source>
</evidence>
<dbReference type="InterPro" id="IPR037104">
    <property type="entry name" value="Annexin_sf"/>
</dbReference>
<dbReference type="InterPro" id="IPR018502">
    <property type="entry name" value="Annexin_repeat"/>
</dbReference>
<dbReference type="EMBL" id="KZ305044">
    <property type="protein sequence ID" value="PIA39163.1"/>
    <property type="molecule type" value="Genomic_DNA"/>
</dbReference>